<feature type="compositionally biased region" description="Low complexity" evidence="5">
    <location>
        <begin position="389"/>
        <end position="399"/>
    </location>
</feature>
<accession>A0A9W4E5J3</accession>
<organism evidence="7 8">
    <name type="scientific">Actinacidiphila bryophytorum</name>
    <dbReference type="NCBI Taxonomy" id="1436133"/>
    <lineage>
        <taxon>Bacteria</taxon>
        <taxon>Bacillati</taxon>
        <taxon>Actinomycetota</taxon>
        <taxon>Actinomycetes</taxon>
        <taxon>Kitasatosporales</taxon>
        <taxon>Streptomycetaceae</taxon>
        <taxon>Actinacidiphila</taxon>
    </lineage>
</organism>
<evidence type="ECO:0000313" key="7">
    <source>
        <dbReference type="EMBL" id="CAG7615953.1"/>
    </source>
</evidence>
<evidence type="ECO:0000256" key="3">
    <source>
        <dbReference type="ARBA" id="ARBA00022989"/>
    </source>
</evidence>
<dbReference type="PANTHER" id="PTHR39157">
    <property type="entry name" value="INTEGRAL MEMBRANE PROTEIN-RELATED"/>
    <property type="match status" value="1"/>
</dbReference>
<reference evidence="7" key="1">
    <citation type="submission" date="2021-06" db="EMBL/GenBank/DDBJ databases">
        <authorList>
            <person name="Arsene-Ploetze F."/>
        </authorList>
    </citation>
    <scope>NUCLEOTIDE SEQUENCE</scope>
    <source>
        <strain evidence="7">SBRY1</strain>
    </source>
</reference>
<dbReference type="GO" id="GO:0016020">
    <property type="term" value="C:membrane"/>
    <property type="evidence" value="ECO:0007669"/>
    <property type="project" value="UniProtKB-SubCell"/>
</dbReference>
<feature type="region of interest" description="Disordered" evidence="5">
    <location>
        <begin position="378"/>
        <end position="521"/>
    </location>
</feature>
<feature type="compositionally biased region" description="Low complexity" evidence="5">
    <location>
        <begin position="408"/>
        <end position="419"/>
    </location>
</feature>
<feature type="compositionally biased region" description="Low complexity" evidence="5">
    <location>
        <begin position="428"/>
        <end position="452"/>
    </location>
</feature>
<evidence type="ECO:0000256" key="1">
    <source>
        <dbReference type="ARBA" id="ARBA00004141"/>
    </source>
</evidence>
<feature type="transmembrane region" description="Helical" evidence="6">
    <location>
        <begin position="303"/>
        <end position="321"/>
    </location>
</feature>
<evidence type="ECO:0000256" key="5">
    <source>
        <dbReference type="SAM" id="MobiDB-lite"/>
    </source>
</evidence>
<feature type="compositionally biased region" description="Gly residues" evidence="5">
    <location>
        <begin position="453"/>
        <end position="469"/>
    </location>
</feature>
<protein>
    <submittedName>
        <fullName evidence="7">Uncharacterized membrane protein YphA, DoxX/SURF4 family</fullName>
    </submittedName>
</protein>
<dbReference type="PANTHER" id="PTHR39157:SF1">
    <property type="entry name" value="DOXX FAMILY PROTEIN"/>
    <property type="match status" value="1"/>
</dbReference>
<feature type="transmembrane region" description="Helical" evidence="6">
    <location>
        <begin position="185"/>
        <end position="206"/>
    </location>
</feature>
<feature type="transmembrane region" description="Helical" evidence="6">
    <location>
        <begin position="248"/>
        <end position="266"/>
    </location>
</feature>
<keyword evidence="3 6" id="KW-1133">Transmembrane helix</keyword>
<dbReference type="EMBL" id="CAJVAX010000003">
    <property type="protein sequence ID" value="CAG7615953.1"/>
    <property type="molecule type" value="Genomic_DNA"/>
</dbReference>
<sequence length="521" mass="53336">MTMARVPSDPAQVIVTHASFRVQLGRTSTRSLRLGDTSRIAAAPQHAGAGAQGRRKLAPVVWSGRTEPDDPLAGQLLQAVRRAGDGDGSAGAATQVLPRIDDTTVLPPAVPTVVGPRSGQEPTGLLSGVRPARGAYDEDDEPLVGYRGDPYPEEDAPGDAEPERRPRKGNGDFVKHAWYPHRRMNLGIVLLPLRIFLGFVSIYAGMGKLCDRVYFDGGERGSMVTWLASLHPWAAAEPLRDAALNHPVGAGLSIAFLQVVVGVLTVCGLWQRVAASVGAALSIALLVTVSWRTVPVYDAPDFIYLAAWSPLVIAGAPVYSIDGKLAADAWRRLGPRVGLWDLRRYVLRRGVVLGTVIVGCTLLLGSVLGAAVRATTAPAQRPAGPTAPPVNNLPGVPLPEVSGDDAGPESTAPAPSASAKAKKKKGPDASATAQAPTTAPGRTRTPGSTATTGSGGSSGSSGGSGGSGGHSTPSQPPAAPPPTHAAPPPPPPPADKPTQGAIGGLLGAPLLGAPSPQPPTA</sequence>
<dbReference type="AlphaFoldDB" id="A0A9W4E5J3"/>
<feature type="compositionally biased region" description="Basic and acidic residues" evidence="5">
    <location>
        <begin position="161"/>
        <end position="170"/>
    </location>
</feature>
<gene>
    <name evidence="7" type="ORF">SBRY_110126</name>
</gene>
<feature type="transmembrane region" description="Helical" evidence="6">
    <location>
        <begin position="273"/>
        <end position="291"/>
    </location>
</feature>
<keyword evidence="8" id="KW-1185">Reference proteome</keyword>
<dbReference type="Pfam" id="PF07681">
    <property type="entry name" value="DoxX"/>
    <property type="match status" value="1"/>
</dbReference>
<evidence type="ECO:0000313" key="8">
    <source>
        <dbReference type="Proteomes" id="UP001153328"/>
    </source>
</evidence>
<dbReference type="InterPro" id="IPR032808">
    <property type="entry name" value="DoxX"/>
</dbReference>
<keyword evidence="4 6" id="KW-0472">Membrane</keyword>
<comment type="subcellular location">
    <subcellularLocation>
        <location evidence="1">Membrane</location>
        <topology evidence="1">Multi-pass membrane protein</topology>
    </subcellularLocation>
</comment>
<proteinExistence type="predicted"/>
<feature type="compositionally biased region" description="Pro residues" evidence="5">
    <location>
        <begin position="474"/>
        <end position="495"/>
    </location>
</feature>
<feature type="transmembrane region" description="Helical" evidence="6">
    <location>
        <begin position="351"/>
        <end position="372"/>
    </location>
</feature>
<keyword evidence="2 6" id="KW-0812">Transmembrane</keyword>
<name>A0A9W4E5J3_9ACTN</name>
<evidence type="ECO:0000256" key="6">
    <source>
        <dbReference type="SAM" id="Phobius"/>
    </source>
</evidence>
<feature type="region of interest" description="Disordered" evidence="5">
    <location>
        <begin position="112"/>
        <end position="170"/>
    </location>
</feature>
<evidence type="ECO:0000256" key="2">
    <source>
        <dbReference type="ARBA" id="ARBA00022692"/>
    </source>
</evidence>
<dbReference type="Proteomes" id="UP001153328">
    <property type="component" value="Unassembled WGS sequence"/>
</dbReference>
<evidence type="ECO:0000256" key="4">
    <source>
        <dbReference type="ARBA" id="ARBA00023136"/>
    </source>
</evidence>
<feature type="compositionally biased region" description="Acidic residues" evidence="5">
    <location>
        <begin position="151"/>
        <end position="160"/>
    </location>
</feature>
<comment type="caution">
    <text evidence="7">The sequence shown here is derived from an EMBL/GenBank/DDBJ whole genome shotgun (WGS) entry which is preliminary data.</text>
</comment>